<gene>
    <name evidence="4" type="primary">LOC115740929</name>
</gene>
<dbReference type="Gene3D" id="3.30.479.30">
    <property type="entry name" value="Band 7 domain"/>
    <property type="match status" value="1"/>
</dbReference>
<protein>
    <submittedName>
        <fullName evidence="4">Hypersensitive-induced reaction 1 protein-like</fullName>
    </submittedName>
</protein>
<dbReference type="Pfam" id="PF01145">
    <property type="entry name" value="Band_7"/>
    <property type="match status" value="1"/>
</dbReference>
<organism evidence="3 4">
    <name type="scientific">Rhodamnia argentea</name>
    <dbReference type="NCBI Taxonomy" id="178133"/>
    <lineage>
        <taxon>Eukaryota</taxon>
        <taxon>Viridiplantae</taxon>
        <taxon>Streptophyta</taxon>
        <taxon>Embryophyta</taxon>
        <taxon>Tracheophyta</taxon>
        <taxon>Spermatophyta</taxon>
        <taxon>Magnoliopsida</taxon>
        <taxon>eudicotyledons</taxon>
        <taxon>Gunneridae</taxon>
        <taxon>Pentapetalae</taxon>
        <taxon>rosids</taxon>
        <taxon>malvids</taxon>
        <taxon>Myrtales</taxon>
        <taxon>Myrtaceae</taxon>
        <taxon>Myrtoideae</taxon>
        <taxon>Myrteae</taxon>
        <taxon>Australasian group</taxon>
        <taxon>Rhodamnia</taxon>
    </lineage>
</organism>
<dbReference type="SMART" id="SM00244">
    <property type="entry name" value="PHB"/>
    <property type="match status" value="1"/>
</dbReference>
<dbReference type="Proteomes" id="UP000827889">
    <property type="component" value="Chromosome 4"/>
</dbReference>
<feature type="chain" id="PRO_5045433117" evidence="1">
    <location>
        <begin position="22"/>
        <end position="285"/>
    </location>
</feature>
<dbReference type="GeneID" id="115740929"/>
<dbReference type="RefSeq" id="XP_048134043.1">
    <property type="nucleotide sequence ID" value="XM_048278086.1"/>
</dbReference>
<proteinExistence type="predicted"/>
<dbReference type="PANTHER" id="PTHR43327:SF36">
    <property type="entry name" value="HYPERSENSITIVE-INDUCED RESPONSE PROTEIN 1"/>
    <property type="match status" value="1"/>
</dbReference>
<evidence type="ECO:0000313" key="4">
    <source>
        <dbReference type="RefSeq" id="XP_048134043.1"/>
    </source>
</evidence>
<dbReference type="PANTHER" id="PTHR43327">
    <property type="entry name" value="STOMATIN-LIKE PROTEIN 2, MITOCHONDRIAL"/>
    <property type="match status" value="1"/>
</dbReference>
<reference evidence="4" key="1">
    <citation type="submission" date="2025-08" db="UniProtKB">
        <authorList>
            <consortium name="RefSeq"/>
        </authorList>
    </citation>
    <scope>IDENTIFICATION</scope>
    <source>
        <tissue evidence="4">Leaf</tissue>
    </source>
</reference>
<dbReference type="InterPro" id="IPR050710">
    <property type="entry name" value="Band7/mec-2_domain"/>
</dbReference>
<evidence type="ECO:0000256" key="1">
    <source>
        <dbReference type="SAM" id="SignalP"/>
    </source>
</evidence>
<dbReference type="SUPFAM" id="SSF117892">
    <property type="entry name" value="Band 7/SPFH domain"/>
    <property type="match status" value="1"/>
</dbReference>
<dbReference type="InterPro" id="IPR001107">
    <property type="entry name" value="Band_7"/>
</dbReference>
<feature type="domain" description="Band 7" evidence="2">
    <location>
        <begin position="24"/>
        <end position="183"/>
    </location>
</feature>
<keyword evidence="1" id="KW-0732">Signal</keyword>
<evidence type="ECO:0000259" key="2">
    <source>
        <dbReference type="SMART" id="SM00244"/>
    </source>
</evidence>
<dbReference type="CDD" id="cd03407">
    <property type="entry name" value="SPFH_like_u4"/>
    <property type="match status" value="1"/>
</dbReference>
<evidence type="ECO:0000313" key="3">
    <source>
        <dbReference type="Proteomes" id="UP000827889"/>
    </source>
</evidence>
<sequence>MLFFFFLNLVCPLFIQIYTMGNMFCCIQVDQSTVAFKERFGKLDEVLEPGCHFVPWILGYQLAGNLSLRLQQLDVKCESKTKDNVLVNVVASVQFRALADKVVDAFYRLSNPRSQIQVYVTDVIRASVAKLNLDDVFERKNIAKAVDDELLQVMSAYGYEIVQTLIVDIIPDEHVKRAMNEIYAAKWKAEAEAESKFLSGLGTAIQRRVIADGFINSVLGFSETFPGTTGKDIMDMVLTDQYLDTMKEIAAASKSSVIFIPHGPGAVHDVGGQIRVGFLRASTSQ</sequence>
<dbReference type="InterPro" id="IPR036013">
    <property type="entry name" value="Band_7/SPFH_dom_sf"/>
</dbReference>
<feature type="signal peptide" evidence="1">
    <location>
        <begin position="1"/>
        <end position="21"/>
    </location>
</feature>
<name>A0ABM3HBT2_9MYRT</name>
<keyword evidence="3" id="KW-1185">Reference proteome</keyword>
<accession>A0ABM3HBT2</accession>